<sequence length="133" mass="12884">MLVLAAAGCRPAEQPSLGEACAALDQVAASASAGAAAVASYAGGPDEVGGSLARRVLAGSVQEDVESAREMTVQRPRALPALAAGDAAAAAVRSGPLDAARAALERARSTTSAARAALGCPPAAGWSTTRSTG</sequence>
<dbReference type="Proteomes" id="UP000293638">
    <property type="component" value="Unassembled WGS sequence"/>
</dbReference>
<organism evidence="1 2">
    <name type="scientific">Motilibacter rhizosphaerae</name>
    <dbReference type="NCBI Taxonomy" id="598652"/>
    <lineage>
        <taxon>Bacteria</taxon>
        <taxon>Bacillati</taxon>
        <taxon>Actinomycetota</taxon>
        <taxon>Actinomycetes</taxon>
        <taxon>Motilibacterales</taxon>
        <taxon>Motilibacteraceae</taxon>
        <taxon>Motilibacter</taxon>
    </lineage>
</organism>
<comment type="caution">
    <text evidence="1">The sequence shown here is derived from an EMBL/GenBank/DDBJ whole genome shotgun (WGS) entry which is preliminary data.</text>
</comment>
<gene>
    <name evidence="1" type="ORF">EV189_3770</name>
</gene>
<keyword evidence="2" id="KW-1185">Reference proteome</keyword>
<evidence type="ECO:0000313" key="2">
    <source>
        <dbReference type="Proteomes" id="UP000293638"/>
    </source>
</evidence>
<evidence type="ECO:0000313" key="1">
    <source>
        <dbReference type="EMBL" id="RZS79416.1"/>
    </source>
</evidence>
<proteinExistence type="predicted"/>
<name>A0A4V2F2R9_9ACTN</name>
<reference evidence="1 2" key="1">
    <citation type="submission" date="2019-02" db="EMBL/GenBank/DDBJ databases">
        <title>Genomic Encyclopedia of Type Strains, Phase IV (KMG-IV): sequencing the most valuable type-strain genomes for metagenomic binning, comparative biology and taxonomic classification.</title>
        <authorList>
            <person name="Goeker M."/>
        </authorList>
    </citation>
    <scope>NUCLEOTIDE SEQUENCE [LARGE SCALE GENOMIC DNA]</scope>
    <source>
        <strain evidence="1 2">DSM 45622</strain>
    </source>
</reference>
<dbReference type="AlphaFoldDB" id="A0A4V2F2R9"/>
<dbReference type="EMBL" id="SGXD01000006">
    <property type="protein sequence ID" value="RZS79416.1"/>
    <property type="molecule type" value="Genomic_DNA"/>
</dbReference>
<protein>
    <submittedName>
        <fullName evidence="1">Uncharacterized protein</fullName>
    </submittedName>
</protein>
<accession>A0A4V2F2R9</accession>